<dbReference type="PANTHER" id="PTHR34220">
    <property type="entry name" value="SENSOR HISTIDINE KINASE YPDA"/>
    <property type="match status" value="1"/>
</dbReference>
<organism evidence="3 4">
    <name type="scientific">Chitinophaga tropicalis</name>
    <dbReference type="NCBI Taxonomy" id="2683588"/>
    <lineage>
        <taxon>Bacteria</taxon>
        <taxon>Pseudomonadati</taxon>
        <taxon>Bacteroidota</taxon>
        <taxon>Chitinophagia</taxon>
        <taxon>Chitinophagales</taxon>
        <taxon>Chitinophagaceae</taxon>
        <taxon>Chitinophaga</taxon>
    </lineage>
</organism>
<dbReference type="PANTHER" id="PTHR34220:SF7">
    <property type="entry name" value="SENSOR HISTIDINE KINASE YPDA"/>
    <property type="match status" value="1"/>
</dbReference>
<feature type="transmembrane region" description="Helical" evidence="1">
    <location>
        <begin position="109"/>
        <end position="129"/>
    </location>
</feature>
<protein>
    <submittedName>
        <fullName evidence="3">Histidine kinase</fullName>
    </submittedName>
</protein>
<dbReference type="SUPFAM" id="SSF55874">
    <property type="entry name" value="ATPase domain of HSP90 chaperone/DNA topoisomerase II/histidine kinase"/>
    <property type="match status" value="1"/>
</dbReference>
<keyword evidence="3" id="KW-0418">Kinase</keyword>
<dbReference type="RefSeq" id="WP_157306782.1">
    <property type="nucleotide sequence ID" value="NZ_WRXN01000005.1"/>
</dbReference>
<evidence type="ECO:0000259" key="2">
    <source>
        <dbReference type="Pfam" id="PF06580"/>
    </source>
</evidence>
<comment type="caution">
    <text evidence="3">The sequence shown here is derived from an EMBL/GenBank/DDBJ whole genome shotgun (WGS) entry which is preliminary data.</text>
</comment>
<feature type="transmembrane region" description="Helical" evidence="1">
    <location>
        <begin position="12"/>
        <end position="31"/>
    </location>
</feature>
<dbReference type="InterPro" id="IPR036890">
    <property type="entry name" value="HATPase_C_sf"/>
</dbReference>
<feature type="domain" description="Signal transduction histidine kinase internal region" evidence="2">
    <location>
        <begin position="150"/>
        <end position="227"/>
    </location>
</feature>
<keyword evidence="3" id="KW-0808">Transferase</keyword>
<proteinExistence type="predicted"/>
<name>A0A7K1U4R7_9BACT</name>
<keyword evidence="1" id="KW-0812">Transmembrane</keyword>
<feature type="transmembrane region" description="Helical" evidence="1">
    <location>
        <begin position="71"/>
        <end position="89"/>
    </location>
</feature>
<accession>A0A7K1U4R7</accession>
<dbReference type="Gene3D" id="3.30.565.10">
    <property type="entry name" value="Histidine kinase-like ATPase, C-terminal domain"/>
    <property type="match status" value="1"/>
</dbReference>
<dbReference type="Proteomes" id="UP000461730">
    <property type="component" value="Unassembled WGS sequence"/>
</dbReference>
<evidence type="ECO:0000256" key="1">
    <source>
        <dbReference type="SAM" id="Phobius"/>
    </source>
</evidence>
<dbReference type="InterPro" id="IPR010559">
    <property type="entry name" value="Sig_transdc_His_kin_internal"/>
</dbReference>
<dbReference type="GO" id="GO:0016020">
    <property type="term" value="C:membrane"/>
    <property type="evidence" value="ECO:0007669"/>
    <property type="project" value="InterPro"/>
</dbReference>
<evidence type="ECO:0000313" key="3">
    <source>
        <dbReference type="EMBL" id="MVT09351.1"/>
    </source>
</evidence>
<dbReference type="EMBL" id="WRXN01000005">
    <property type="protein sequence ID" value="MVT09351.1"/>
    <property type="molecule type" value="Genomic_DNA"/>
</dbReference>
<gene>
    <name evidence="3" type="ORF">GO493_13860</name>
</gene>
<sequence>MKKGKWYHSAYIQEIGFLIAMFIVTTLHEWIEVDTVIGFIKGVIFFLILYIQAQLHRFFVLPLLLNRRYNIYAIVTVSSTLVGALLLYIADYYYLDPDFYREVGVTMSIIYHFVICIISTITIMSLFLVRKYSMELQRRNEDQVLLSEMNVKFLHAQLNPHFFFNMFNNLYGVSLTSPERIPDLILKLSSLMRYQLENGNKPTVSIDNEIKFIENYIVMEKERIGKRCEISFVFPDDSARLSRYQIAPLILITLVENAFKHSLTIINKWFVTINIDLTDNTLRVNILNSLPDESLKNESTGIGLINIRQRLELLYKGHYHFVTSRNEQEYRTSLTLQLNHF</sequence>
<evidence type="ECO:0000313" key="4">
    <source>
        <dbReference type="Proteomes" id="UP000461730"/>
    </source>
</evidence>
<dbReference type="InterPro" id="IPR050640">
    <property type="entry name" value="Bact_2-comp_sensor_kinase"/>
</dbReference>
<dbReference type="Pfam" id="PF06580">
    <property type="entry name" value="His_kinase"/>
    <property type="match status" value="1"/>
</dbReference>
<dbReference type="GO" id="GO:0000155">
    <property type="term" value="F:phosphorelay sensor kinase activity"/>
    <property type="evidence" value="ECO:0007669"/>
    <property type="project" value="InterPro"/>
</dbReference>
<reference evidence="3 4" key="1">
    <citation type="submission" date="2019-12" db="EMBL/GenBank/DDBJ databases">
        <title>Chitinophaga sp. strain ysch24 (GDMCC 1.1355), whole genome shotgun sequence.</title>
        <authorList>
            <person name="Zhang X."/>
        </authorList>
    </citation>
    <scope>NUCLEOTIDE SEQUENCE [LARGE SCALE GENOMIC DNA]</scope>
    <source>
        <strain evidence="4">ysch24</strain>
    </source>
</reference>
<feature type="transmembrane region" description="Helical" evidence="1">
    <location>
        <begin position="37"/>
        <end position="59"/>
    </location>
</feature>
<keyword evidence="1" id="KW-1133">Transmembrane helix</keyword>
<dbReference type="AlphaFoldDB" id="A0A7K1U4R7"/>
<keyword evidence="1" id="KW-0472">Membrane</keyword>
<keyword evidence="4" id="KW-1185">Reference proteome</keyword>